<name>A0ABR6GNE2_9BURK</name>
<dbReference type="PRINTS" id="PR00038">
    <property type="entry name" value="HTHLUXR"/>
</dbReference>
<evidence type="ECO:0000313" key="5">
    <source>
        <dbReference type="EMBL" id="MBB3193643.1"/>
    </source>
</evidence>
<dbReference type="Pfam" id="PF00196">
    <property type="entry name" value="GerE"/>
    <property type="match status" value="1"/>
</dbReference>
<evidence type="ECO:0000256" key="2">
    <source>
        <dbReference type="ARBA" id="ARBA00023125"/>
    </source>
</evidence>
<reference evidence="5 6" key="1">
    <citation type="submission" date="2020-08" db="EMBL/GenBank/DDBJ databases">
        <title>Genomic Encyclopedia of Type Strains, Phase III (KMG-III): the genomes of soil and plant-associated and newly described type strains.</title>
        <authorList>
            <person name="Whitman W."/>
        </authorList>
    </citation>
    <scope>NUCLEOTIDE SEQUENCE [LARGE SCALE GENOMIC DNA]</scope>
    <source>
        <strain evidence="5 6">CECT 7247</strain>
    </source>
</reference>
<dbReference type="PROSITE" id="PS50043">
    <property type="entry name" value="HTH_LUXR_2"/>
    <property type="match status" value="1"/>
</dbReference>
<dbReference type="Proteomes" id="UP000574369">
    <property type="component" value="Unassembled WGS sequence"/>
</dbReference>
<dbReference type="RefSeq" id="WP_088448796.1">
    <property type="nucleotide sequence ID" value="NZ_JACHXO010000001.1"/>
</dbReference>
<comment type="caution">
    <text evidence="5">The sequence shown here is derived from an EMBL/GenBank/DDBJ whole genome shotgun (WGS) entry which is preliminary data.</text>
</comment>
<dbReference type="GO" id="GO:0003677">
    <property type="term" value="F:DNA binding"/>
    <property type="evidence" value="ECO:0007669"/>
    <property type="project" value="UniProtKB-KW"/>
</dbReference>
<keyword evidence="2 5" id="KW-0238">DNA-binding</keyword>
<feature type="domain" description="HTH luxR-type" evidence="4">
    <location>
        <begin position="82"/>
        <end position="148"/>
    </location>
</feature>
<evidence type="ECO:0000256" key="3">
    <source>
        <dbReference type="ARBA" id="ARBA00023163"/>
    </source>
</evidence>
<keyword evidence="3" id="KW-0804">Transcription</keyword>
<dbReference type="SUPFAM" id="SSF46894">
    <property type="entry name" value="C-terminal effector domain of the bipartite response regulators"/>
    <property type="match status" value="1"/>
</dbReference>
<dbReference type="Gene3D" id="1.10.10.10">
    <property type="entry name" value="Winged helix-like DNA-binding domain superfamily/Winged helix DNA-binding domain"/>
    <property type="match status" value="1"/>
</dbReference>
<dbReference type="InterPro" id="IPR036388">
    <property type="entry name" value="WH-like_DNA-bd_sf"/>
</dbReference>
<protein>
    <submittedName>
        <fullName evidence="5">DNA-binding CsgD family transcriptional regulator</fullName>
    </submittedName>
</protein>
<dbReference type="EMBL" id="JACHXO010000001">
    <property type="protein sequence ID" value="MBB3193643.1"/>
    <property type="molecule type" value="Genomic_DNA"/>
</dbReference>
<evidence type="ECO:0000259" key="4">
    <source>
        <dbReference type="PROSITE" id="PS50043"/>
    </source>
</evidence>
<sequence>MMDLDLPAACTGARCSTVELHGRRYVVLCVDGQTPRQQSHPGQGRARLVYHGAELAHFQLGEHRYVLVPEDDPAGDDHAEAAGTLRRLLTQRELQIVQLICLGLLTKQVADRLRLSEFTVRSYLKTIYCKLGVRSRGAMVFAYASAFGVAPPAALVDERRD</sequence>
<dbReference type="InterPro" id="IPR000792">
    <property type="entry name" value="Tscrpt_reg_LuxR_C"/>
</dbReference>
<dbReference type="PANTHER" id="PTHR44688:SF16">
    <property type="entry name" value="DNA-BINDING TRANSCRIPTIONAL ACTIVATOR DEVR_DOSR"/>
    <property type="match status" value="1"/>
</dbReference>
<dbReference type="SMART" id="SM00421">
    <property type="entry name" value="HTH_LUXR"/>
    <property type="match status" value="1"/>
</dbReference>
<organism evidence="5 6">
    <name type="scientific">Roseateles terrae</name>
    <dbReference type="NCBI Taxonomy" id="431060"/>
    <lineage>
        <taxon>Bacteria</taxon>
        <taxon>Pseudomonadati</taxon>
        <taxon>Pseudomonadota</taxon>
        <taxon>Betaproteobacteria</taxon>
        <taxon>Burkholderiales</taxon>
        <taxon>Sphaerotilaceae</taxon>
        <taxon>Roseateles</taxon>
    </lineage>
</organism>
<keyword evidence="6" id="KW-1185">Reference proteome</keyword>
<dbReference type="PANTHER" id="PTHR44688">
    <property type="entry name" value="DNA-BINDING TRANSCRIPTIONAL ACTIVATOR DEVR_DOSR"/>
    <property type="match status" value="1"/>
</dbReference>
<evidence type="ECO:0000313" key="6">
    <source>
        <dbReference type="Proteomes" id="UP000574369"/>
    </source>
</evidence>
<gene>
    <name evidence="5" type="ORF">FHS28_001008</name>
</gene>
<dbReference type="CDD" id="cd06170">
    <property type="entry name" value="LuxR_C_like"/>
    <property type="match status" value="1"/>
</dbReference>
<accession>A0ABR6GNE2</accession>
<proteinExistence type="predicted"/>
<dbReference type="InterPro" id="IPR016032">
    <property type="entry name" value="Sig_transdc_resp-reg_C-effctor"/>
</dbReference>
<evidence type="ECO:0000256" key="1">
    <source>
        <dbReference type="ARBA" id="ARBA00023015"/>
    </source>
</evidence>
<keyword evidence="1" id="KW-0805">Transcription regulation</keyword>